<dbReference type="InterPro" id="IPR036102">
    <property type="entry name" value="OsmC/Ohrsf"/>
</dbReference>
<protein>
    <submittedName>
        <fullName evidence="1">Peroxiredoxin</fullName>
    </submittedName>
</protein>
<sequence length="153" mass="16970">MPKELFTATIESIGHLKMKCSSRNFTFHVDEPKSLGGTDEAMNPVEALLSAFGACQCIVAKSFARKHKINLNDIQVKVEGELDTDGFTGRNKNAKLGFSKITSKFYIDADNTEQEIRDFIAFVESNCPVLDTIVNTPEIVTEVYPGKKTADYL</sequence>
<dbReference type="InterPro" id="IPR003718">
    <property type="entry name" value="OsmC/Ohr_fam"/>
</dbReference>
<dbReference type="PATRIC" id="fig|880157.4.peg.3091"/>
<dbReference type="Pfam" id="PF02566">
    <property type="entry name" value="OsmC"/>
    <property type="match status" value="1"/>
</dbReference>
<comment type="caution">
    <text evidence="1">The sequence shown here is derived from an EMBL/GenBank/DDBJ whole genome shotgun (WGS) entry which is preliminary data.</text>
</comment>
<dbReference type="PANTHER" id="PTHR35368:SF1">
    <property type="entry name" value="HYDROPEROXIDE REDUCTASE"/>
    <property type="match status" value="1"/>
</dbReference>
<organism evidence="1 2">
    <name type="scientific">Xenorhabdus khoisanae</name>
    <dbReference type="NCBI Taxonomy" id="880157"/>
    <lineage>
        <taxon>Bacteria</taxon>
        <taxon>Pseudomonadati</taxon>
        <taxon>Pseudomonadota</taxon>
        <taxon>Gammaproteobacteria</taxon>
        <taxon>Enterobacterales</taxon>
        <taxon>Morganellaceae</taxon>
        <taxon>Xenorhabdus</taxon>
    </lineage>
</organism>
<dbReference type="OrthoDB" id="9781312at2"/>
<proteinExistence type="predicted"/>
<dbReference type="STRING" id="880157.AB204_14495"/>
<dbReference type="PANTHER" id="PTHR35368">
    <property type="entry name" value="HYDROPEROXIDE REDUCTASE"/>
    <property type="match status" value="1"/>
</dbReference>
<dbReference type="InterPro" id="IPR052924">
    <property type="entry name" value="OsmC/Ohr_hydroprdx_reductase"/>
</dbReference>
<keyword evidence="2" id="KW-1185">Reference proteome</keyword>
<dbReference type="AlphaFoldDB" id="A0A0J5FQM6"/>
<dbReference type="EMBL" id="LFCV01000099">
    <property type="protein sequence ID" value="KMJ44424.1"/>
    <property type="molecule type" value="Genomic_DNA"/>
</dbReference>
<gene>
    <name evidence="1" type="ORF">AB204_14495</name>
</gene>
<dbReference type="Gene3D" id="3.30.300.20">
    <property type="match status" value="1"/>
</dbReference>
<evidence type="ECO:0000313" key="2">
    <source>
        <dbReference type="Proteomes" id="UP000036277"/>
    </source>
</evidence>
<evidence type="ECO:0000313" key="1">
    <source>
        <dbReference type="EMBL" id="KMJ44424.1"/>
    </source>
</evidence>
<dbReference type="SUPFAM" id="SSF82784">
    <property type="entry name" value="OsmC-like"/>
    <property type="match status" value="1"/>
</dbReference>
<dbReference type="InterPro" id="IPR015946">
    <property type="entry name" value="KH_dom-like_a/b"/>
</dbReference>
<dbReference type="Proteomes" id="UP000036277">
    <property type="component" value="Unassembled WGS sequence"/>
</dbReference>
<name>A0A0J5FQM6_9GAMM</name>
<accession>A0A0J5FQM6</accession>
<dbReference type="RefSeq" id="WP_047964073.1">
    <property type="nucleotide sequence ID" value="NZ_CAWMBG010000099.1"/>
</dbReference>
<reference evidence="1 2" key="1">
    <citation type="submission" date="2015-06" db="EMBL/GenBank/DDBJ databases">
        <title>Draft Whole-Genome Sequence of the Entomopathogenic Bacterium Xenorhabdus khoisanae.</title>
        <authorList>
            <person name="Naidoo S."/>
            <person name="Featherston J."/>
            <person name="Gray V.M."/>
        </authorList>
    </citation>
    <scope>NUCLEOTIDE SEQUENCE [LARGE SCALE GENOMIC DNA]</scope>
    <source>
        <strain evidence="1 2">MCB</strain>
    </source>
</reference>